<name>A0A9P9G7C7_FUSSL</name>
<keyword evidence="3" id="KW-1185">Reference proteome</keyword>
<dbReference type="EMBL" id="JAGTJS010000029">
    <property type="protein sequence ID" value="KAH7232522.1"/>
    <property type="molecule type" value="Genomic_DNA"/>
</dbReference>
<evidence type="ECO:0000256" key="1">
    <source>
        <dbReference type="SAM" id="MobiDB-lite"/>
    </source>
</evidence>
<reference evidence="2" key="1">
    <citation type="journal article" date="2021" name="Nat. Commun.">
        <title>Genetic determinants of endophytism in the Arabidopsis root mycobiome.</title>
        <authorList>
            <person name="Mesny F."/>
            <person name="Miyauchi S."/>
            <person name="Thiergart T."/>
            <person name="Pickel B."/>
            <person name="Atanasova L."/>
            <person name="Karlsson M."/>
            <person name="Huettel B."/>
            <person name="Barry K.W."/>
            <person name="Haridas S."/>
            <person name="Chen C."/>
            <person name="Bauer D."/>
            <person name="Andreopoulos W."/>
            <person name="Pangilinan J."/>
            <person name="LaButti K."/>
            <person name="Riley R."/>
            <person name="Lipzen A."/>
            <person name="Clum A."/>
            <person name="Drula E."/>
            <person name="Henrissat B."/>
            <person name="Kohler A."/>
            <person name="Grigoriev I.V."/>
            <person name="Martin F.M."/>
            <person name="Hacquard S."/>
        </authorList>
    </citation>
    <scope>NUCLEOTIDE SEQUENCE</scope>
    <source>
        <strain evidence="2">FSSC 5 MPI-SDFR-AT-0091</strain>
    </source>
</reference>
<dbReference type="OrthoDB" id="5031786at2759"/>
<feature type="compositionally biased region" description="Basic and acidic residues" evidence="1">
    <location>
        <begin position="1"/>
        <end position="16"/>
    </location>
</feature>
<dbReference type="AlphaFoldDB" id="A0A9P9G7C7"/>
<feature type="compositionally biased region" description="Polar residues" evidence="1">
    <location>
        <begin position="39"/>
        <end position="54"/>
    </location>
</feature>
<comment type="caution">
    <text evidence="2">The sequence shown here is derived from an EMBL/GenBank/DDBJ whole genome shotgun (WGS) entry which is preliminary data.</text>
</comment>
<evidence type="ECO:0000313" key="2">
    <source>
        <dbReference type="EMBL" id="KAH7232522.1"/>
    </source>
</evidence>
<gene>
    <name evidence="2" type="ORF">B0J15DRAFT_472357</name>
</gene>
<feature type="compositionally biased region" description="Polar residues" evidence="1">
    <location>
        <begin position="73"/>
        <end position="83"/>
    </location>
</feature>
<evidence type="ECO:0000313" key="3">
    <source>
        <dbReference type="Proteomes" id="UP000736672"/>
    </source>
</evidence>
<sequence length="250" mass="27529">MAESLDKHESDRDRSPPSRLDSFNGNGSATLSARPDLGNNRQPVLKSGTTSSLSESDRCLSLDTRNGGAYRPSGTTQKPTQLSNCDADDEYFIAQTTNEREDDCDDMCPINPPNSPALSLDTCSMRRCLHYEATINPGLDLLEGWSLSSTGHERKDGMQYVWTIRMRYSPALDPGCDSAGASDRVDVPEADSEPRCWDYADARVSPPQLPRRMLFDTELLRWTGYGEGSTLALTLHGAGAWLLVAGRYKD</sequence>
<organism evidence="2 3">
    <name type="scientific">Fusarium solani</name>
    <name type="common">Filamentous fungus</name>
    <dbReference type="NCBI Taxonomy" id="169388"/>
    <lineage>
        <taxon>Eukaryota</taxon>
        <taxon>Fungi</taxon>
        <taxon>Dikarya</taxon>
        <taxon>Ascomycota</taxon>
        <taxon>Pezizomycotina</taxon>
        <taxon>Sordariomycetes</taxon>
        <taxon>Hypocreomycetidae</taxon>
        <taxon>Hypocreales</taxon>
        <taxon>Nectriaceae</taxon>
        <taxon>Fusarium</taxon>
        <taxon>Fusarium solani species complex</taxon>
    </lineage>
</organism>
<accession>A0A9P9G7C7</accession>
<protein>
    <submittedName>
        <fullName evidence="2">Uncharacterized protein</fullName>
    </submittedName>
</protein>
<feature type="region of interest" description="Disordered" evidence="1">
    <location>
        <begin position="1"/>
        <end position="83"/>
    </location>
</feature>
<dbReference type="Proteomes" id="UP000736672">
    <property type="component" value="Unassembled WGS sequence"/>
</dbReference>
<proteinExistence type="predicted"/>
<feature type="compositionally biased region" description="Polar residues" evidence="1">
    <location>
        <begin position="21"/>
        <end position="31"/>
    </location>
</feature>